<dbReference type="Pfam" id="PF02099">
    <property type="entry name" value="Josephin"/>
    <property type="match status" value="1"/>
</dbReference>
<proteinExistence type="predicted"/>
<sequence length="242" mass="26862">MSIYHEKQSMQLCAMHAINNMMQQQVCTRADLEQIAAGLHATTCDAAAAAAAVAATTTTTTTSTDDNDSTMTKPDSISWTERIGRWWGNPHRSVLGTGNYDANVLAAAVEVFMGMEVKWFDVRKPVREICLEAEVDQREEQLVSRSTAASHSKPSSALGEGSQRQPPRPFGIFVNIDRPFLAFGARHWFAVREIAGVYYNLDSTLDEPEAFASVDEIYEFLQELVHVKRAQLLLVRPRATAK</sequence>
<feature type="active site" evidence="6">
    <location>
        <position position="13"/>
    </location>
</feature>
<evidence type="ECO:0000259" key="8">
    <source>
        <dbReference type="PROSITE" id="PS50957"/>
    </source>
</evidence>
<name>A0A0D2WR70_CAPO3</name>
<keyword evidence="5 6" id="KW-0378">Hydrolase</keyword>
<dbReference type="eggNOG" id="KOG2934">
    <property type="taxonomic scope" value="Eukaryota"/>
</dbReference>
<evidence type="ECO:0000256" key="4">
    <source>
        <dbReference type="ARBA" id="ARBA00022786"/>
    </source>
</evidence>
<dbReference type="PANTHER" id="PTHR13291:SF0">
    <property type="entry name" value="JOSEPHIN-LIKE PROTEIN"/>
    <property type="match status" value="1"/>
</dbReference>
<feature type="active site" evidence="6">
    <location>
        <position position="202"/>
    </location>
</feature>
<comment type="catalytic activity">
    <reaction evidence="1">
        <text>Thiol-dependent hydrolysis of ester, thioester, amide, peptide and isopeptide bonds formed by the C-terminal Gly of ubiquitin (a 76-residue protein attached to proteins as an intracellular targeting signal).</text>
        <dbReference type="EC" id="3.4.19.12"/>
    </reaction>
</comment>
<dbReference type="Gene3D" id="3.90.70.40">
    <property type="match status" value="1"/>
</dbReference>
<evidence type="ECO:0000313" key="9">
    <source>
        <dbReference type="EMBL" id="KJE93618.1"/>
    </source>
</evidence>
<dbReference type="SMART" id="SM01246">
    <property type="entry name" value="Josephin"/>
    <property type="match status" value="1"/>
</dbReference>
<evidence type="ECO:0000256" key="2">
    <source>
        <dbReference type="ARBA" id="ARBA00012759"/>
    </source>
</evidence>
<dbReference type="OrthoDB" id="422700at2759"/>
<evidence type="ECO:0000256" key="1">
    <source>
        <dbReference type="ARBA" id="ARBA00000707"/>
    </source>
</evidence>
<keyword evidence="4" id="KW-0833">Ubl conjugation pathway</keyword>
<keyword evidence="10" id="KW-1185">Reference proteome</keyword>
<feature type="active site" evidence="6">
    <location>
        <position position="187"/>
    </location>
</feature>
<dbReference type="PROSITE" id="PS50957">
    <property type="entry name" value="JOSEPHIN"/>
    <property type="match status" value="1"/>
</dbReference>
<dbReference type="RefSeq" id="XP_004348205.1">
    <property type="nucleotide sequence ID" value="XM_004348155.2"/>
</dbReference>
<evidence type="ECO:0000256" key="7">
    <source>
        <dbReference type="SAM" id="MobiDB-lite"/>
    </source>
</evidence>
<dbReference type="GO" id="GO:0006508">
    <property type="term" value="P:proteolysis"/>
    <property type="evidence" value="ECO:0007669"/>
    <property type="project" value="UniProtKB-KW"/>
</dbReference>
<reference evidence="10" key="1">
    <citation type="submission" date="2011-02" db="EMBL/GenBank/DDBJ databases">
        <title>The Genome Sequence of Capsaspora owczarzaki ATCC 30864.</title>
        <authorList>
            <person name="Russ C."/>
            <person name="Cuomo C."/>
            <person name="Burger G."/>
            <person name="Gray M.W."/>
            <person name="Holland P.W.H."/>
            <person name="King N."/>
            <person name="Lang F.B.F."/>
            <person name="Roger A.J."/>
            <person name="Ruiz-Trillo I."/>
            <person name="Young S.K."/>
            <person name="Zeng Q."/>
            <person name="Gargeya S."/>
            <person name="Alvarado L."/>
            <person name="Berlin A."/>
            <person name="Chapman S.B."/>
            <person name="Chen Z."/>
            <person name="Freedman E."/>
            <person name="Gellesch M."/>
            <person name="Goldberg J."/>
            <person name="Griggs A."/>
            <person name="Gujja S."/>
            <person name="Heilman E."/>
            <person name="Heiman D."/>
            <person name="Howarth C."/>
            <person name="Mehta T."/>
            <person name="Neiman D."/>
            <person name="Pearson M."/>
            <person name="Roberts A."/>
            <person name="Saif S."/>
            <person name="Shea T."/>
            <person name="Shenoy N."/>
            <person name="Sisk P."/>
            <person name="Stolte C."/>
            <person name="Sykes S."/>
            <person name="White J."/>
            <person name="Yandava C."/>
            <person name="Haas B."/>
            <person name="Nusbaum C."/>
            <person name="Birren B."/>
        </authorList>
    </citation>
    <scope>NUCLEOTIDE SEQUENCE</scope>
    <source>
        <strain evidence="10">ATCC 30864</strain>
    </source>
</reference>
<dbReference type="InParanoid" id="A0A0D2WR70"/>
<feature type="domain" description="Josephin" evidence="8">
    <location>
        <begin position="1"/>
        <end position="242"/>
    </location>
</feature>
<feature type="compositionally biased region" description="Polar residues" evidence="7">
    <location>
        <begin position="143"/>
        <end position="155"/>
    </location>
</feature>
<dbReference type="Proteomes" id="UP000008743">
    <property type="component" value="Unassembled WGS sequence"/>
</dbReference>
<evidence type="ECO:0000256" key="6">
    <source>
        <dbReference type="PROSITE-ProRule" id="PRU00331"/>
    </source>
</evidence>
<dbReference type="EC" id="3.4.19.12" evidence="2"/>
<evidence type="ECO:0000256" key="3">
    <source>
        <dbReference type="ARBA" id="ARBA00022670"/>
    </source>
</evidence>
<evidence type="ECO:0000256" key="5">
    <source>
        <dbReference type="ARBA" id="ARBA00022801"/>
    </source>
</evidence>
<keyword evidence="3" id="KW-0645">Protease</keyword>
<dbReference type="InterPro" id="IPR006155">
    <property type="entry name" value="Josephin"/>
</dbReference>
<accession>A0A0D2WR70</accession>
<dbReference type="GO" id="GO:0004843">
    <property type="term" value="F:cysteine-type deubiquitinase activity"/>
    <property type="evidence" value="ECO:0007669"/>
    <property type="project" value="UniProtKB-EC"/>
</dbReference>
<dbReference type="STRING" id="595528.A0A0D2WR70"/>
<feature type="region of interest" description="Disordered" evidence="7">
    <location>
        <begin position="142"/>
        <end position="166"/>
    </location>
</feature>
<dbReference type="AlphaFoldDB" id="A0A0D2WR70"/>
<dbReference type="EMBL" id="KE346365">
    <property type="protein sequence ID" value="KJE93618.1"/>
    <property type="molecule type" value="Genomic_DNA"/>
</dbReference>
<dbReference type="InterPro" id="IPR040053">
    <property type="entry name" value="JOSD1/2"/>
</dbReference>
<protein>
    <recommendedName>
        <fullName evidence="2">ubiquitinyl hydrolase 1</fullName>
        <ecNumber evidence="2">3.4.19.12</ecNumber>
    </recommendedName>
</protein>
<dbReference type="PANTHER" id="PTHR13291">
    <property type="entry name" value="JOSEPHIN 1, 2"/>
    <property type="match status" value="1"/>
</dbReference>
<organism evidence="9 10">
    <name type="scientific">Capsaspora owczarzaki (strain ATCC 30864)</name>
    <dbReference type="NCBI Taxonomy" id="595528"/>
    <lineage>
        <taxon>Eukaryota</taxon>
        <taxon>Filasterea</taxon>
        <taxon>Capsaspora</taxon>
    </lineage>
</organism>
<gene>
    <name evidence="9" type="ORF">CAOG_004377</name>
</gene>
<evidence type="ECO:0000313" key="10">
    <source>
        <dbReference type="Proteomes" id="UP000008743"/>
    </source>
</evidence>
<dbReference type="PhylomeDB" id="A0A0D2WR70"/>
<dbReference type="GO" id="GO:0016579">
    <property type="term" value="P:protein deubiquitination"/>
    <property type="evidence" value="ECO:0007669"/>
    <property type="project" value="InterPro"/>
</dbReference>